<dbReference type="GO" id="GO:0003700">
    <property type="term" value="F:DNA-binding transcription factor activity"/>
    <property type="evidence" value="ECO:0007669"/>
    <property type="project" value="TreeGrafter"/>
</dbReference>
<comment type="similarity">
    <text evidence="1">Belongs to the LysR transcriptional regulatory family.</text>
</comment>
<name>A0A9X3MR38_9ACTN</name>
<dbReference type="Gene3D" id="3.40.190.10">
    <property type="entry name" value="Periplasmic binding protein-like II"/>
    <property type="match status" value="2"/>
</dbReference>
<reference evidence="6" key="1">
    <citation type="submission" date="2022-10" db="EMBL/GenBank/DDBJ databases">
        <title>The WGS of Solirubrobacter ginsenosidimutans DSM 21036.</title>
        <authorList>
            <person name="Jiang Z."/>
        </authorList>
    </citation>
    <scope>NUCLEOTIDE SEQUENCE</scope>
    <source>
        <strain evidence="6">DSM 21036</strain>
    </source>
</reference>
<dbReference type="PANTHER" id="PTHR30346">
    <property type="entry name" value="TRANSCRIPTIONAL DUAL REGULATOR HCAR-RELATED"/>
    <property type="match status" value="1"/>
</dbReference>
<organism evidence="6 7">
    <name type="scientific">Solirubrobacter ginsenosidimutans</name>
    <dbReference type="NCBI Taxonomy" id="490573"/>
    <lineage>
        <taxon>Bacteria</taxon>
        <taxon>Bacillati</taxon>
        <taxon>Actinomycetota</taxon>
        <taxon>Thermoleophilia</taxon>
        <taxon>Solirubrobacterales</taxon>
        <taxon>Solirubrobacteraceae</taxon>
        <taxon>Solirubrobacter</taxon>
    </lineage>
</organism>
<keyword evidence="3" id="KW-0238">DNA-binding</keyword>
<evidence type="ECO:0000256" key="4">
    <source>
        <dbReference type="ARBA" id="ARBA00023163"/>
    </source>
</evidence>
<protein>
    <submittedName>
        <fullName evidence="6">LysR family substrate-binding domain-containing protein</fullName>
    </submittedName>
</protein>
<evidence type="ECO:0000259" key="5">
    <source>
        <dbReference type="Pfam" id="PF03466"/>
    </source>
</evidence>
<feature type="domain" description="LysR substrate-binding" evidence="5">
    <location>
        <begin position="31"/>
        <end position="217"/>
    </location>
</feature>
<accession>A0A9X3MR38</accession>
<keyword evidence="7" id="KW-1185">Reference proteome</keyword>
<evidence type="ECO:0000256" key="1">
    <source>
        <dbReference type="ARBA" id="ARBA00009437"/>
    </source>
</evidence>
<dbReference type="InterPro" id="IPR005119">
    <property type="entry name" value="LysR_subst-bd"/>
</dbReference>
<dbReference type="PANTHER" id="PTHR30346:SF28">
    <property type="entry name" value="HTH-TYPE TRANSCRIPTIONAL REGULATOR CYNR"/>
    <property type="match status" value="1"/>
</dbReference>
<dbReference type="GO" id="GO:0032993">
    <property type="term" value="C:protein-DNA complex"/>
    <property type="evidence" value="ECO:0007669"/>
    <property type="project" value="TreeGrafter"/>
</dbReference>
<keyword evidence="4" id="KW-0804">Transcription</keyword>
<dbReference type="SUPFAM" id="SSF53850">
    <property type="entry name" value="Periplasmic binding protein-like II"/>
    <property type="match status" value="1"/>
</dbReference>
<keyword evidence="2" id="KW-0805">Transcription regulation</keyword>
<evidence type="ECO:0000313" key="6">
    <source>
        <dbReference type="EMBL" id="MDA0159620.1"/>
    </source>
</evidence>
<dbReference type="CDD" id="cd08414">
    <property type="entry name" value="PBP2_LTTR_aromatics_like"/>
    <property type="match status" value="1"/>
</dbReference>
<sequence length="227" mass="24006">MTEAGALLLRRAPALLDAADELWRDVERVASGAKGSIELAYGSSAAYETAPRLLAELADRLPDLRITTRVLPTPAIVAGVADGTLDVGIVRCAEGGIVMRREPQGVLLPPGHPLARQATVSLEAIADPVLVHPREQNPGHYDALLGLFATPPRVIERTVAVDFAFTPVAEGEAVAIVGESASAPGLVWRPIGATLDVHLLVRPLNRSPATTRFLEATQTIATDLGWL</sequence>
<evidence type="ECO:0000313" key="7">
    <source>
        <dbReference type="Proteomes" id="UP001149140"/>
    </source>
</evidence>
<dbReference type="EMBL" id="JAPDOD010000003">
    <property type="protein sequence ID" value="MDA0159620.1"/>
    <property type="molecule type" value="Genomic_DNA"/>
</dbReference>
<evidence type="ECO:0000256" key="2">
    <source>
        <dbReference type="ARBA" id="ARBA00023015"/>
    </source>
</evidence>
<dbReference type="GO" id="GO:0003677">
    <property type="term" value="F:DNA binding"/>
    <property type="evidence" value="ECO:0007669"/>
    <property type="project" value="UniProtKB-KW"/>
</dbReference>
<dbReference type="Pfam" id="PF03466">
    <property type="entry name" value="LysR_substrate"/>
    <property type="match status" value="1"/>
</dbReference>
<proteinExistence type="inferred from homology"/>
<comment type="caution">
    <text evidence="6">The sequence shown here is derived from an EMBL/GenBank/DDBJ whole genome shotgun (WGS) entry which is preliminary data.</text>
</comment>
<evidence type="ECO:0000256" key="3">
    <source>
        <dbReference type="ARBA" id="ARBA00023125"/>
    </source>
</evidence>
<gene>
    <name evidence="6" type="ORF">OM076_05045</name>
</gene>
<dbReference type="Proteomes" id="UP001149140">
    <property type="component" value="Unassembled WGS sequence"/>
</dbReference>
<dbReference type="AlphaFoldDB" id="A0A9X3MR38"/>